<feature type="transmembrane region" description="Helical" evidence="1">
    <location>
        <begin position="20"/>
        <end position="38"/>
    </location>
</feature>
<keyword evidence="1" id="KW-0812">Transmembrane</keyword>
<protein>
    <submittedName>
        <fullName evidence="2">Uncharacterized protein</fullName>
    </submittedName>
</protein>
<keyword evidence="1" id="KW-0472">Membrane</keyword>
<dbReference type="Proteomes" id="UP000224915">
    <property type="component" value="Unassembled WGS sequence"/>
</dbReference>
<sequence length="161" mass="17098">MRSGVPAGRRLRRAGVLPHAGILCSALRLCTFAGLLTANLPALQARFTSLTLLALLPCLGLALFTLALLLKRADALLLEPFLLTTVSQERTDTDRASDGEPTYHDGCLDAAAVGLEGAVVSRTEVLGLAAIRIELLEIEMPRDPASTRISEIAAHTFGAIR</sequence>
<evidence type="ECO:0000313" key="3">
    <source>
        <dbReference type="Proteomes" id="UP000224915"/>
    </source>
</evidence>
<name>A0A2A9D1Y9_9MICO</name>
<organism evidence="2 3">
    <name type="scientific">Serinibacter salmoneus</name>
    <dbReference type="NCBI Taxonomy" id="556530"/>
    <lineage>
        <taxon>Bacteria</taxon>
        <taxon>Bacillati</taxon>
        <taxon>Actinomycetota</taxon>
        <taxon>Actinomycetes</taxon>
        <taxon>Micrococcales</taxon>
        <taxon>Beutenbergiaceae</taxon>
        <taxon>Serinibacter</taxon>
    </lineage>
</organism>
<dbReference type="EMBL" id="PDJD01000001">
    <property type="protein sequence ID" value="PFG20673.1"/>
    <property type="molecule type" value="Genomic_DNA"/>
</dbReference>
<evidence type="ECO:0000256" key="1">
    <source>
        <dbReference type="SAM" id="Phobius"/>
    </source>
</evidence>
<reference evidence="2 3" key="1">
    <citation type="submission" date="2017-10" db="EMBL/GenBank/DDBJ databases">
        <title>Sequencing the genomes of 1000 actinobacteria strains.</title>
        <authorList>
            <person name="Klenk H.-P."/>
        </authorList>
    </citation>
    <scope>NUCLEOTIDE SEQUENCE [LARGE SCALE GENOMIC DNA]</scope>
    <source>
        <strain evidence="2 3">DSM 21801</strain>
    </source>
</reference>
<proteinExistence type="predicted"/>
<dbReference type="AlphaFoldDB" id="A0A2A9D1Y9"/>
<keyword evidence="3" id="KW-1185">Reference proteome</keyword>
<evidence type="ECO:0000313" key="2">
    <source>
        <dbReference type="EMBL" id="PFG20673.1"/>
    </source>
</evidence>
<comment type="caution">
    <text evidence="2">The sequence shown here is derived from an EMBL/GenBank/DDBJ whole genome shotgun (WGS) entry which is preliminary data.</text>
</comment>
<feature type="transmembrane region" description="Helical" evidence="1">
    <location>
        <begin position="50"/>
        <end position="70"/>
    </location>
</feature>
<gene>
    <name evidence="2" type="ORF">ATL40_2282</name>
</gene>
<accession>A0A2A9D1Y9</accession>
<keyword evidence="1" id="KW-1133">Transmembrane helix</keyword>